<dbReference type="PROSITE" id="PS51194">
    <property type="entry name" value="HELICASE_CTER"/>
    <property type="match status" value="1"/>
</dbReference>
<dbReference type="GO" id="GO:0004386">
    <property type="term" value="F:helicase activity"/>
    <property type="evidence" value="ECO:0007669"/>
    <property type="project" value="UniProtKB-KW"/>
</dbReference>
<evidence type="ECO:0000259" key="6">
    <source>
        <dbReference type="PROSITE" id="PS51192"/>
    </source>
</evidence>
<dbReference type="CDD" id="cd18791">
    <property type="entry name" value="SF2_C_RHA"/>
    <property type="match status" value="1"/>
</dbReference>
<reference evidence="8" key="1">
    <citation type="submission" date="2021-04" db="EMBL/GenBank/DDBJ databases">
        <title>Oceanospirillales bacteria with DddD are important DMSP degraders in coastal seawater.</title>
        <authorList>
            <person name="Liu J."/>
        </authorList>
    </citation>
    <scope>NUCLEOTIDE SEQUENCE</scope>
    <source>
        <strain evidence="8">D13-1</strain>
    </source>
</reference>
<feature type="domain" description="Helicase C-terminal" evidence="7">
    <location>
        <begin position="207"/>
        <end position="378"/>
    </location>
</feature>
<dbReference type="InterPro" id="IPR013689">
    <property type="entry name" value="RNA_helicase_ATP-dep_HrpB_C"/>
</dbReference>
<dbReference type="CDD" id="cd17990">
    <property type="entry name" value="DEXHc_HrpB"/>
    <property type="match status" value="1"/>
</dbReference>
<dbReference type="Pfam" id="PF24473">
    <property type="entry name" value="CON_HrpB"/>
    <property type="match status" value="1"/>
</dbReference>
<dbReference type="RefSeq" id="WP_255854792.1">
    <property type="nucleotide sequence ID" value="NZ_CP073347.1"/>
</dbReference>
<organism evidence="8 9">
    <name type="scientific">Marinobacterium rhizophilum</name>
    <dbReference type="NCBI Taxonomy" id="420402"/>
    <lineage>
        <taxon>Bacteria</taxon>
        <taxon>Pseudomonadati</taxon>
        <taxon>Pseudomonadota</taxon>
        <taxon>Gammaproteobacteria</taxon>
        <taxon>Oceanospirillales</taxon>
        <taxon>Oceanospirillaceae</taxon>
        <taxon>Marinobacterium</taxon>
    </lineage>
</organism>
<evidence type="ECO:0000256" key="2">
    <source>
        <dbReference type="ARBA" id="ARBA00022801"/>
    </source>
</evidence>
<keyword evidence="1" id="KW-0547">Nucleotide-binding</keyword>
<evidence type="ECO:0000256" key="3">
    <source>
        <dbReference type="ARBA" id="ARBA00022806"/>
    </source>
</evidence>
<dbReference type="PIRSF" id="PIRSF005496">
    <property type="entry name" value="ATP_hel_hrpB"/>
    <property type="match status" value="1"/>
</dbReference>
<dbReference type="PROSITE" id="PS51192">
    <property type="entry name" value="HELICASE_ATP_BIND_1"/>
    <property type="match status" value="1"/>
</dbReference>
<evidence type="ECO:0000313" key="9">
    <source>
        <dbReference type="Proteomes" id="UP001058461"/>
    </source>
</evidence>
<dbReference type="InterPro" id="IPR007502">
    <property type="entry name" value="Helicase-assoc_dom"/>
</dbReference>
<dbReference type="PANTHER" id="PTHR43519:SF1">
    <property type="entry name" value="ATP-DEPENDENT RNA HELICASE HRPB"/>
    <property type="match status" value="1"/>
</dbReference>
<keyword evidence="9" id="KW-1185">Reference proteome</keyword>
<dbReference type="InterPro" id="IPR056329">
    <property type="entry name" value="CON_HrpB"/>
</dbReference>
<dbReference type="SMART" id="SM00490">
    <property type="entry name" value="HELICc"/>
    <property type="match status" value="1"/>
</dbReference>
<gene>
    <name evidence="8" type="primary">hrpB</name>
    <name evidence="8" type="ORF">KDW95_03075</name>
</gene>
<dbReference type="Gene3D" id="1.20.120.1080">
    <property type="match status" value="1"/>
</dbReference>
<dbReference type="SMART" id="SM00847">
    <property type="entry name" value="HA2"/>
    <property type="match status" value="1"/>
</dbReference>
<dbReference type="Pfam" id="PF00270">
    <property type="entry name" value="DEAD"/>
    <property type="match status" value="1"/>
</dbReference>
<dbReference type="Gene3D" id="3.40.50.300">
    <property type="entry name" value="P-loop containing nucleotide triphosphate hydrolases"/>
    <property type="match status" value="2"/>
</dbReference>
<dbReference type="SUPFAM" id="SSF52540">
    <property type="entry name" value="P-loop containing nucleoside triphosphate hydrolases"/>
    <property type="match status" value="1"/>
</dbReference>
<dbReference type="InterPro" id="IPR011545">
    <property type="entry name" value="DEAD/DEAH_box_helicase_dom"/>
</dbReference>
<dbReference type="Proteomes" id="UP001058461">
    <property type="component" value="Chromosome"/>
</dbReference>
<evidence type="ECO:0000256" key="5">
    <source>
        <dbReference type="SAM" id="MobiDB-lite"/>
    </source>
</evidence>
<dbReference type="Pfam" id="PF08482">
    <property type="entry name" value="HrpB_C"/>
    <property type="match status" value="1"/>
</dbReference>
<name>A0ABY5HNA2_9GAMM</name>
<sequence>MTSLPIDDILPALQQALTTHTQAVLEAPPGAGKTTRVPLALLHEPWLAGQKILMLEPRRLAARAAAQRMAQSLGEKVGQTVGYRIRFDSRIGPGTRIEVVTEGILTRMLQSDPSLDGVGLVIFDEFHERSLDADLGLALTLQGRALLREDDPLRILLMSATLNGEASARLLGDAPRIRSEGRSWPVDIRYGSSAEPGERIEARVAATVMQALAEDSGSLLVFLPGQREIRETQRLLRDQLASLKEAAQSIVVCPLYGDLSLEAQRSAIAPAGAGQRKVVLATAIAETSLTIEGVRVVIDSGLSRQAVFDASCGMSRLQTRRLSRASSVQRAGRAGRTEPGRCYRLWSESQQQALSPHSEPEIRQADLAPLALQLLQWGIVDPAELSWLDTPAPGPYRQALELLQRLGGAQHDGARWSLTPHGERMAQLPAHPRLAHMLLEGCRLGLVSLACELAALLSDRDPLGRSSADMALRLSWLHGDIQCQPRERAQWQRLRQQVDQFRTLCRNLATDGPAKRATSPELTPDDALALLIAFAYPDRIAVRRQPQGLDYQLSNGRSARMNPDDPLRNAPWLATAQLHGRSGDAVDRIQLASALDPALFDTELAALVQNRDQVQWMDSENRLIAERQQRVGSLVVARKPLASIDAEARGRALCALVRKRGLGLLPWNPALQRWRSRIAFVRRQDLLHRSDGQSDWPDLSDRALLNDLETWLLPWLERVSHINHFAALDLTSILHSLLPWPLPQQLNERAPEHYQLPSGNRARIDYEQDPPVLAVKLQELFGCAQTPRIGTVALKLHLLSPAQRPLQVTQDLVSFWNNSYRDVQKDMKGRYPKHHWPDDPMAATPGTGIRRRK</sequence>
<dbReference type="EMBL" id="CP073347">
    <property type="protein sequence ID" value="UTW12680.1"/>
    <property type="molecule type" value="Genomic_DNA"/>
</dbReference>
<evidence type="ECO:0000313" key="8">
    <source>
        <dbReference type="EMBL" id="UTW12680.1"/>
    </source>
</evidence>
<accession>A0ABY5HNA2</accession>
<dbReference type="InterPro" id="IPR014001">
    <property type="entry name" value="Helicase_ATP-bd"/>
</dbReference>
<dbReference type="InterPro" id="IPR001650">
    <property type="entry name" value="Helicase_C-like"/>
</dbReference>
<feature type="domain" description="Helicase ATP-binding" evidence="6">
    <location>
        <begin position="14"/>
        <end position="180"/>
    </location>
</feature>
<feature type="region of interest" description="Disordered" evidence="5">
    <location>
        <begin position="829"/>
        <end position="853"/>
    </location>
</feature>
<dbReference type="Pfam" id="PF00271">
    <property type="entry name" value="Helicase_C"/>
    <property type="match status" value="1"/>
</dbReference>
<dbReference type="InterPro" id="IPR010225">
    <property type="entry name" value="HrpB"/>
</dbReference>
<dbReference type="PANTHER" id="PTHR43519">
    <property type="entry name" value="ATP-DEPENDENT RNA HELICASE HRPB"/>
    <property type="match status" value="1"/>
</dbReference>
<dbReference type="SMART" id="SM00487">
    <property type="entry name" value="DEXDc"/>
    <property type="match status" value="1"/>
</dbReference>
<keyword evidence="3 8" id="KW-0347">Helicase</keyword>
<dbReference type="InterPro" id="IPR027417">
    <property type="entry name" value="P-loop_NTPase"/>
</dbReference>
<keyword evidence="2" id="KW-0378">Hydrolase</keyword>
<dbReference type="InterPro" id="IPR049614">
    <property type="entry name" value="HrpB_DEXH"/>
</dbReference>
<evidence type="ECO:0000259" key="7">
    <source>
        <dbReference type="PROSITE" id="PS51194"/>
    </source>
</evidence>
<dbReference type="NCBIfam" id="TIGR01970">
    <property type="entry name" value="DEAH_box_HrpB"/>
    <property type="match status" value="1"/>
</dbReference>
<proteinExistence type="predicted"/>
<evidence type="ECO:0000256" key="1">
    <source>
        <dbReference type="ARBA" id="ARBA00022741"/>
    </source>
</evidence>
<protein>
    <submittedName>
        <fullName evidence="8">ATP-dependent helicase HrpB</fullName>
    </submittedName>
</protein>
<evidence type="ECO:0000256" key="4">
    <source>
        <dbReference type="ARBA" id="ARBA00022840"/>
    </source>
</evidence>
<keyword evidence="4" id="KW-0067">ATP-binding</keyword>